<protein>
    <recommendedName>
        <fullName evidence="1">Putative adhesin Stv domain-containing protein</fullName>
    </recommendedName>
</protein>
<accession>A0ABT3MSQ2</accession>
<sequence>MDTPESFNNSFIRSTQIMPFTGAKGRRYHTDNHFFLFTWKGRGFGKAKVGNLIIDCRTGVAARNGIGGVTEMFNVPTELRLSFYCAHGTVISPHLASPIPLMQGSFEAWEVISGGQMTFNYLLIPRRSFHQLGTPLYQSQGPSNVYKAIVKADRAEKLETGEKRTAQLYDICVPSNVTYLHSLLEEIKTKFSQYLNVHCLFSRDLGVNEQIRHDTYQLPQRFIEGKLGRWEIISMDDEL</sequence>
<evidence type="ECO:0000313" key="2">
    <source>
        <dbReference type="EMBL" id="MCW7552029.1"/>
    </source>
</evidence>
<evidence type="ECO:0000313" key="3">
    <source>
        <dbReference type="Proteomes" id="UP001209854"/>
    </source>
</evidence>
<dbReference type="InterPro" id="IPR049002">
    <property type="entry name" value="Stv"/>
</dbReference>
<proteinExistence type="predicted"/>
<dbReference type="Proteomes" id="UP001209854">
    <property type="component" value="Unassembled WGS sequence"/>
</dbReference>
<dbReference type="EMBL" id="JAPFCC010000001">
    <property type="protein sequence ID" value="MCW7552029.1"/>
    <property type="molecule type" value="Genomic_DNA"/>
</dbReference>
<gene>
    <name evidence="2" type="ORF">NX722_05105</name>
</gene>
<organism evidence="2 3">
    <name type="scientific">Endozoicomonas gorgoniicola</name>
    <dbReference type="NCBI Taxonomy" id="1234144"/>
    <lineage>
        <taxon>Bacteria</taxon>
        <taxon>Pseudomonadati</taxon>
        <taxon>Pseudomonadota</taxon>
        <taxon>Gammaproteobacteria</taxon>
        <taxon>Oceanospirillales</taxon>
        <taxon>Endozoicomonadaceae</taxon>
        <taxon>Endozoicomonas</taxon>
    </lineage>
</organism>
<name>A0ABT3MSQ2_9GAMM</name>
<keyword evidence="3" id="KW-1185">Reference proteome</keyword>
<comment type="caution">
    <text evidence="2">The sequence shown here is derived from an EMBL/GenBank/DDBJ whole genome shotgun (WGS) entry which is preliminary data.</text>
</comment>
<evidence type="ECO:0000259" key="1">
    <source>
        <dbReference type="Pfam" id="PF21527"/>
    </source>
</evidence>
<dbReference type="RefSeq" id="WP_262567011.1">
    <property type="nucleotide sequence ID" value="NZ_JAPFCC010000001.1"/>
</dbReference>
<dbReference type="Pfam" id="PF21527">
    <property type="entry name" value="Stv"/>
    <property type="match status" value="1"/>
</dbReference>
<feature type="domain" description="Putative adhesin Stv" evidence="1">
    <location>
        <begin position="70"/>
        <end position="201"/>
    </location>
</feature>
<reference evidence="2 3" key="1">
    <citation type="submission" date="2022-10" db="EMBL/GenBank/DDBJ databases">
        <title>High-quality genome sequences of two octocoral-associated bacteria, Endozoicomonas euniceicola EF212 and Endozoicomonas gorgoniicola PS125.</title>
        <authorList>
            <person name="Chiou Y.-J."/>
            <person name="Chen Y.-H."/>
        </authorList>
    </citation>
    <scope>NUCLEOTIDE SEQUENCE [LARGE SCALE GENOMIC DNA]</scope>
    <source>
        <strain evidence="2 3">PS125</strain>
    </source>
</reference>